<protein>
    <submittedName>
        <fullName evidence="2">Uncharacterized protein</fullName>
    </submittedName>
</protein>
<proteinExistence type="predicted"/>
<dbReference type="EMBL" id="CAADFX010000049">
    <property type="protein sequence ID" value="VFK56548.1"/>
    <property type="molecule type" value="Genomic_DNA"/>
</dbReference>
<sequence length="82" mass="8721">MKNIAKAAALTMLIGMPLATFADEKAPIDDGIELAAFQGIETMQVSESELRKVSGVWIIKFGDHGVRGGKDATGDGNIIEIF</sequence>
<gene>
    <name evidence="2" type="ORF">BECKTUN1418D_GA0071000_10497</name>
</gene>
<evidence type="ECO:0000313" key="2">
    <source>
        <dbReference type="EMBL" id="VFK56548.1"/>
    </source>
</evidence>
<keyword evidence="1" id="KW-0732">Signal</keyword>
<feature type="chain" id="PRO_5019136563" evidence="1">
    <location>
        <begin position="23"/>
        <end position="82"/>
    </location>
</feature>
<feature type="signal peptide" evidence="1">
    <location>
        <begin position="1"/>
        <end position="22"/>
    </location>
</feature>
<accession>A0A450ZS09</accession>
<name>A0A450ZS09_9GAMM</name>
<dbReference type="AlphaFoldDB" id="A0A450ZS09"/>
<evidence type="ECO:0000256" key="1">
    <source>
        <dbReference type="SAM" id="SignalP"/>
    </source>
</evidence>
<reference evidence="2" key="1">
    <citation type="submission" date="2019-02" db="EMBL/GenBank/DDBJ databases">
        <authorList>
            <person name="Gruber-Vodicka R. H."/>
            <person name="Seah K. B. B."/>
        </authorList>
    </citation>
    <scope>NUCLEOTIDE SEQUENCE</scope>
    <source>
        <strain evidence="2">BECK_BY1</strain>
    </source>
</reference>
<organism evidence="2">
    <name type="scientific">Candidatus Kentrum sp. TUN</name>
    <dbReference type="NCBI Taxonomy" id="2126343"/>
    <lineage>
        <taxon>Bacteria</taxon>
        <taxon>Pseudomonadati</taxon>
        <taxon>Pseudomonadota</taxon>
        <taxon>Gammaproteobacteria</taxon>
        <taxon>Candidatus Kentrum</taxon>
    </lineage>
</organism>